<evidence type="ECO:0000256" key="5">
    <source>
        <dbReference type="ARBA" id="ARBA00022964"/>
    </source>
</evidence>
<dbReference type="Pfam" id="PF08007">
    <property type="entry name" value="JmjC_2"/>
    <property type="match status" value="1"/>
</dbReference>
<keyword evidence="8 15" id="KW-0805">Transcription regulation</keyword>
<feature type="region of interest" description="Disordered" evidence="16">
    <location>
        <begin position="1"/>
        <end position="48"/>
    </location>
</feature>
<evidence type="ECO:0000256" key="16">
    <source>
        <dbReference type="SAM" id="MobiDB-lite"/>
    </source>
</evidence>
<protein>
    <recommendedName>
        <fullName evidence="15">Bifunctional lysine-specific demethylase and histidyl-hydroxylase</fullName>
        <ecNumber evidence="15">1.14.11.-</ecNumber>
    </recommendedName>
</protein>
<dbReference type="InterPro" id="IPR003347">
    <property type="entry name" value="JmjC_dom"/>
</dbReference>
<dbReference type="GO" id="GO:0051864">
    <property type="term" value="F:histone H3K36 demethylase activity"/>
    <property type="evidence" value="ECO:0007669"/>
    <property type="project" value="TreeGrafter"/>
</dbReference>
<organism evidence="17 18">
    <name type="scientific">Anabas testudineus</name>
    <name type="common">Climbing perch</name>
    <name type="synonym">Anthias testudineus</name>
    <dbReference type="NCBI Taxonomy" id="64144"/>
    <lineage>
        <taxon>Eukaryota</taxon>
        <taxon>Metazoa</taxon>
        <taxon>Chordata</taxon>
        <taxon>Craniata</taxon>
        <taxon>Vertebrata</taxon>
        <taxon>Euteleostomi</taxon>
        <taxon>Actinopterygii</taxon>
        <taxon>Neopterygii</taxon>
        <taxon>Teleostei</taxon>
        <taxon>Neoteleostei</taxon>
        <taxon>Acanthomorphata</taxon>
        <taxon>Anabantaria</taxon>
        <taxon>Anabantiformes</taxon>
        <taxon>Anabantoidei</taxon>
        <taxon>Anabantidae</taxon>
        <taxon>Anabas</taxon>
    </lineage>
</organism>
<proteinExistence type="inferred from homology"/>
<keyword evidence="4 15" id="KW-0479">Metal-binding</keyword>
<keyword evidence="7 15" id="KW-0408">Iron</keyword>
<keyword evidence="9 15" id="KW-0804">Transcription</keyword>
<evidence type="ECO:0000256" key="10">
    <source>
        <dbReference type="ARBA" id="ARBA00023242"/>
    </source>
</evidence>
<reference evidence="17" key="3">
    <citation type="submission" date="2025-09" db="UniProtKB">
        <authorList>
            <consortium name="Ensembl"/>
        </authorList>
    </citation>
    <scope>IDENTIFICATION</scope>
</reference>
<dbReference type="GO" id="GO:0036139">
    <property type="term" value="F:peptidyl-histidine dioxygenase activity"/>
    <property type="evidence" value="ECO:0007669"/>
    <property type="project" value="UniProtKB-EC"/>
</dbReference>
<evidence type="ECO:0000313" key="17">
    <source>
        <dbReference type="Ensembl" id="ENSATEP00000021996.1"/>
    </source>
</evidence>
<evidence type="ECO:0000313" key="18">
    <source>
        <dbReference type="Proteomes" id="UP000265040"/>
    </source>
</evidence>
<dbReference type="OMA" id="IRREMVY"/>
<evidence type="ECO:0000256" key="11">
    <source>
        <dbReference type="ARBA" id="ARBA00034314"/>
    </source>
</evidence>
<dbReference type="InterPro" id="IPR039994">
    <property type="entry name" value="NO66-like"/>
</dbReference>
<dbReference type="Ensembl" id="ENSATET00000022359.3">
    <property type="protein sequence ID" value="ENSATEP00000021996.1"/>
    <property type="gene ID" value="ENSATEG00000015270.3"/>
</dbReference>
<keyword evidence="5 15" id="KW-0223">Dioxygenase</keyword>
<dbReference type="GO" id="GO:0032453">
    <property type="term" value="F:histone H3K4 demethylase activity"/>
    <property type="evidence" value="ECO:0007669"/>
    <property type="project" value="TreeGrafter"/>
</dbReference>
<comment type="subcellular location">
    <subcellularLocation>
        <location evidence="1">Nucleus</location>
        <location evidence="1">Nucleolus</location>
    </subcellularLocation>
</comment>
<dbReference type="InterPro" id="IPR046799">
    <property type="entry name" value="ROXA-like_wH"/>
</dbReference>
<keyword evidence="2" id="KW-0690">Ribosome biogenesis</keyword>
<comment type="cofactor">
    <cofactor evidence="15">
        <name>Fe(2+)</name>
        <dbReference type="ChEBI" id="CHEBI:29033"/>
    </cofactor>
    <text evidence="15">Binds 1 Fe(2+) ion per subunit.</text>
</comment>
<comment type="function">
    <text evidence="12">Oxygenase that can act as both a histone lysine demethylase and a ribosomal histidine hydroxylase. Is involved in the demethylation of trimethylated 'Lys-9' on histone H3 (H3K9me3), leading to an increase in ribosomal RNA expression. Also catalyzes the hydroxylation of 60S ribosomal protein L27a on 'His-39'. May play an important role in cell growth and survival. May be involved in ribosome biogenesis, most likely during the assembly process of pre-ribosomal particles.</text>
</comment>
<dbReference type="GO" id="GO:0005506">
    <property type="term" value="F:iron ion binding"/>
    <property type="evidence" value="ECO:0007669"/>
    <property type="project" value="UniProtKB-UniRule"/>
</dbReference>
<dbReference type="AlphaFoldDB" id="A0A7N5ZWF5"/>
<evidence type="ECO:0000256" key="7">
    <source>
        <dbReference type="ARBA" id="ARBA00023004"/>
    </source>
</evidence>
<dbReference type="GO" id="GO:0042254">
    <property type="term" value="P:ribosome biogenesis"/>
    <property type="evidence" value="ECO:0007669"/>
    <property type="project" value="UniProtKB-KW"/>
</dbReference>
<reference evidence="17" key="2">
    <citation type="submission" date="2025-08" db="UniProtKB">
        <authorList>
            <consortium name="Ensembl"/>
        </authorList>
    </citation>
    <scope>IDENTIFICATION</scope>
</reference>
<keyword evidence="3" id="KW-0597">Phosphoprotein</keyword>
<evidence type="ECO:0000256" key="15">
    <source>
        <dbReference type="RuleBase" id="RU366061"/>
    </source>
</evidence>
<evidence type="ECO:0000256" key="8">
    <source>
        <dbReference type="ARBA" id="ARBA00023015"/>
    </source>
</evidence>
<evidence type="ECO:0000256" key="6">
    <source>
        <dbReference type="ARBA" id="ARBA00023002"/>
    </source>
</evidence>
<evidence type="ECO:0000256" key="13">
    <source>
        <dbReference type="ARBA" id="ARBA00047687"/>
    </source>
</evidence>
<dbReference type="Gene3D" id="2.60.120.650">
    <property type="entry name" value="Cupin"/>
    <property type="match status" value="1"/>
</dbReference>
<evidence type="ECO:0000256" key="14">
    <source>
        <dbReference type="ARBA" id="ARBA00049465"/>
    </source>
</evidence>
<dbReference type="PANTHER" id="PTHR13096:SF7">
    <property type="entry name" value="RIBOSOMAL OXYGENASE 2"/>
    <property type="match status" value="1"/>
</dbReference>
<dbReference type="PANTHER" id="PTHR13096">
    <property type="entry name" value="MINA53 MYC INDUCED NUCLEAR ANTIGEN"/>
    <property type="match status" value="1"/>
</dbReference>
<dbReference type="Proteomes" id="UP000265040">
    <property type="component" value="Chromosome 14"/>
</dbReference>
<evidence type="ECO:0000256" key="3">
    <source>
        <dbReference type="ARBA" id="ARBA00022553"/>
    </source>
</evidence>
<dbReference type="EC" id="1.14.11.-" evidence="15"/>
<sequence>MWDNSGHMSDAVEMMEMPKKSKTRNIKRWSSNNEHPHPKQSRVKQNDTPSPLCFHSPLNLFESLIQPMDKEQFFSEYWEKKPLHLQRSNSSTASYYKSLFQLSDLQSLCCQGLHYYRDVNVVCCINGKKKVLNKEGQVKSSVLSKNLVQNKATIQFHQPQRFKDELWRIQEKLECFFGALVGSNVYITPQDSQGLPVHYDDVEVFILQLEGEKHWLLYSPTIPLATEYSVESEERIGKPTHDVILKAGDLLYFPRGTVHQASTPAGVEHSIHLTLSTYQRMSWGDLLMDIFPSLLCDGSRTEVSLREGMPRRLLLDNSEGLDTSRQLAAGLRFLADKIESGMLEAHSTHLKRDFIMNRLPPYDQQLLIPSEKIPVLEDMVCLRSKDHIVITVETSQDRADESTEMMVFVLHSLKNQRESHMMGGVCVEKEEHDVSRGLKFPLSHLQALQQLQQAEKLAVAQLQLPTEEAKCKLVVALWSESLLDVV</sequence>
<keyword evidence="18" id="KW-1185">Reference proteome</keyword>
<comment type="catalytic activity">
    <reaction evidence="13">
        <text>L-histidyl-[ribosomal protein uL15] + 2-oxoglutarate + O2 = (3S)-3-hydroxy-L-histidyl-[ribosomal protein uL15] + succinate + CO2</text>
        <dbReference type="Rhea" id="RHEA:54024"/>
        <dbReference type="Rhea" id="RHEA-COMP:13760"/>
        <dbReference type="Rhea" id="RHEA-COMP:13761"/>
        <dbReference type="ChEBI" id="CHEBI:15379"/>
        <dbReference type="ChEBI" id="CHEBI:16526"/>
        <dbReference type="ChEBI" id="CHEBI:16810"/>
        <dbReference type="ChEBI" id="CHEBI:29979"/>
        <dbReference type="ChEBI" id="CHEBI:30031"/>
        <dbReference type="ChEBI" id="CHEBI:138021"/>
    </reaction>
</comment>
<dbReference type="GO" id="GO:0005730">
    <property type="term" value="C:nucleolus"/>
    <property type="evidence" value="ECO:0007669"/>
    <property type="project" value="UniProtKB-SubCell"/>
</dbReference>
<evidence type="ECO:0000256" key="9">
    <source>
        <dbReference type="ARBA" id="ARBA00023163"/>
    </source>
</evidence>
<dbReference type="GeneID" id="113170727"/>
<dbReference type="GeneTree" id="ENSGT00390000000083"/>
<comment type="catalytic activity">
    <reaction evidence="14">
        <text>L-histidyl-[protein] + 2-oxoglutarate + O2 = (3S)-3-hydroxy-L-histidyl-[protein] + succinate + CO2</text>
        <dbReference type="Rhea" id="RHEA:54256"/>
        <dbReference type="Rhea" id="RHEA-COMP:9745"/>
        <dbReference type="Rhea" id="RHEA-COMP:13840"/>
        <dbReference type="ChEBI" id="CHEBI:15379"/>
        <dbReference type="ChEBI" id="CHEBI:16526"/>
        <dbReference type="ChEBI" id="CHEBI:16810"/>
        <dbReference type="ChEBI" id="CHEBI:29979"/>
        <dbReference type="ChEBI" id="CHEBI:30031"/>
        <dbReference type="ChEBI" id="CHEBI:138021"/>
        <dbReference type="EC" id="1.14.11.79"/>
    </reaction>
</comment>
<evidence type="ECO:0000256" key="4">
    <source>
        <dbReference type="ARBA" id="ARBA00022723"/>
    </source>
</evidence>
<dbReference type="Gene3D" id="1.10.10.1500">
    <property type="entry name" value="JmjC domain-containing ribosomal oxygenase (ROX), dimer domain"/>
    <property type="match status" value="1"/>
</dbReference>
<accession>A0A7N5ZWF5</accession>
<dbReference type="SUPFAM" id="SSF51197">
    <property type="entry name" value="Clavaminate synthase-like"/>
    <property type="match status" value="1"/>
</dbReference>
<dbReference type="RefSeq" id="XP_026228739.1">
    <property type="nucleotide sequence ID" value="XM_026372954.1"/>
</dbReference>
<reference evidence="17" key="1">
    <citation type="submission" date="2021-04" db="EMBL/GenBank/DDBJ databases">
        <authorList>
            <consortium name="Wellcome Sanger Institute Data Sharing"/>
        </authorList>
    </citation>
    <scope>NUCLEOTIDE SEQUENCE [LARGE SCALE GENOMIC DNA]</scope>
</reference>
<name>A0A7N5ZWF5_ANATE</name>
<comment type="similarity">
    <text evidence="11">Belongs to the ROX family. MINA53 subfamily.</text>
</comment>
<keyword evidence="6 15" id="KW-0560">Oxidoreductase</keyword>
<evidence type="ECO:0000256" key="12">
    <source>
        <dbReference type="ARBA" id="ARBA00046256"/>
    </source>
</evidence>
<dbReference type="Pfam" id="PF20514">
    <property type="entry name" value="WHD_ROXA"/>
    <property type="match status" value="1"/>
</dbReference>
<dbReference type="OrthoDB" id="425950at2759"/>
<keyword evidence="10 15" id="KW-0539">Nucleus</keyword>
<dbReference type="Gene3D" id="3.90.930.40">
    <property type="match status" value="1"/>
</dbReference>
<evidence type="ECO:0000256" key="1">
    <source>
        <dbReference type="ARBA" id="ARBA00004604"/>
    </source>
</evidence>
<dbReference type="PROSITE" id="PS51184">
    <property type="entry name" value="JMJC"/>
    <property type="match status" value="1"/>
</dbReference>
<evidence type="ECO:0000256" key="2">
    <source>
        <dbReference type="ARBA" id="ARBA00022517"/>
    </source>
</evidence>